<gene>
    <name evidence="1" type="ORF">Golax_005744</name>
</gene>
<dbReference type="PANTHER" id="PTHR31717">
    <property type="entry name" value="ZINC FINGER PROTEIN CONSTANS-LIKE 10"/>
    <property type="match status" value="1"/>
</dbReference>
<evidence type="ECO:0008006" key="3">
    <source>
        <dbReference type="Google" id="ProtNLM"/>
    </source>
</evidence>
<comment type="caution">
    <text evidence="1">The sequence shown here is derived from an EMBL/GenBank/DDBJ whole genome shotgun (WGS) entry which is preliminary data.</text>
</comment>
<keyword evidence="2" id="KW-1185">Reference proteome</keyword>
<organism evidence="1 2">
    <name type="scientific">Gossypium laxum</name>
    <dbReference type="NCBI Taxonomy" id="34288"/>
    <lineage>
        <taxon>Eukaryota</taxon>
        <taxon>Viridiplantae</taxon>
        <taxon>Streptophyta</taxon>
        <taxon>Embryophyta</taxon>
        <taxon>Tracheophyta</taxon>
        <taxon>Spermatophyta</taxon>
        <taxon>Magnoliopsida</taxon>
        <taxon>eudicotyledons</taxon>
        <taxon>Gunneridae</taxon>
        <taxon>Pentapetalae</taxon>
        <taxon>rosids</taxon>
        <taxon>malvids</taxon>
        <taxon>Malvales</taxon>
        <taxon>Malvaceae</taxon>
        <taxon>Malvoideae</taxon>
        <taxon>Gossypium</taxon>
    </lineage>
</organism>
<name>A0A7J9A1R4_9ROSI</name>
<protein>
    <recommendedName>
        <fullName evidence="3">B box-type domain-containing protein</fullName>
    </recommendedName>
</protein>
<evidence type="ECO:0000313" key="1">
    <source>
        <dbReference type="EMBL" id="MBA0717973.1"/>
    </source>
</evidence>
<dbReference type="Proteomes" id="UP000593574">
    <property type="component" value="Unassembled WGS sequence"/>
</dbReference>
<evidence type="ECO:0000313" key="2">
    <source>
        <dbReference type="Proteomes" id="UP000593574"/>
    </source>
</evidence>
<dbReference type="PANTHER" id="PTHR31717:SF57">
    <property type="entry name" value="ZINC FINGER PROTEIN CONSTANS-LIKE"/>
    <property type="match status" value="1"/>
</dbReference>
<dbReference type="EMBL" id="JABEZV010000008">
    <property type="protein sequence ID" value="MBA0717973.1"/>
    <property type="molecule type" value="Genomic_DNA"/>
</dbReference>
<reference evidence="1 2" key="1">
    <citation type="journal article" date="2019" name="Genome Biol. Evol.">
        <title>Insights into the evolution of the New World diploid cottons (Gossypium, subgenus Houzingenia) based on genome sequencing.</title>
        <authorList>
            <person name="Grover C.E."/>
            <person name="Arick M.A. 2nd"/>
            <person name="Thrash A."/>
            <person name="Conover J.L."/>
            <person name="Sanders W.S."/>
            <person name="Peterson D.G."/>
            <person name="Frelichowski J.E."/>
            <person name="Scheffler J.A."/>
            <person name="Scheffler B.E."/>
            <person name="Wendel J.F."/>
        </authorList>
    </citation>
    <scope>NUCLEOTIDE SEQUENCE [LARGE SCALE GENOMIC DNA]</scope>
    <source>
        <strain evidence="1">4</strain>
        <tissue evidence="1">Leaf</tissue>
    </source>
</reference>
<accession>A0A7J9A1R4</accession>
<dbReference type="AlphaFoldDB" id="A0A7J9A1R4"/>
<sequence length="149" mass="16292">MLAATTYCESDKASLCWDCDAKVHRANYLVARRVRCLLCHACQSPTPCSTSGSKLGFNVSVCDMCINGDNQVVPWCTISSTLFLASTFSGGERELLLTLQCYLKTKPASIELEKRGNAVDKATHSPLDVREMPWTNTISVLGMYGGMDV</sequence>
<proteinExistence type="predicted"/>